<gene>
    <name evidence="2" type="ORF">H6G74_03665</name>
</gene>
<organism evidence="2 3">
    <name type="scientific">Nostoc spongiaeforme FACHB-130</name>
    <dbReference type="NCBI Taxonomy" id="1357510"/>
    <lineage>
        <taxon>Bacteria</taxon>
        <taxon>Bacillati</taxon>
        <taxon>Cyanobacteriota</taxon>
        <taxon>Cyanophyceae</taxon>
        <taxon>Nostocales</taxon>
        <taxon>Nostocaceae</taxon>
        <taxon>Nostoc</taxon>
    </lineage>
</organism>
<dbReference type="InterPro" id="IPR040198">
    <property type="entry name" value="Fido_containing"/>
</dbReference>
<dbReference type="EMBL" id="JACJTB010000002">
    <property type="protein sequence ID" value="MBD2593425.1"/>
    <property type="molecule type" value="Genomic_DNA"/>
</dbReference>
<evidence type="ECO:0000259" key="1">
    <source>
        <dbReference type="PROSITE" id="PS51459"/>
    </source>
</evidence>
<dbReference type="RefSeq" id="WP_190966351.1">
    <property type="nucleotide sequence ID" value="NZ_JACJTB010000002.1"/>
</dbReference>
<keyword evidence="3" id="KW-1185">Reference proteome</keyword>
<dbReference type="InterPro" id="IPR036597">
    <property type="entry name" value="Fido-like_dom_sf"/>
</dbReference>
<dbReference type="SUPFAM" id="SSF140931">
    <property type="entry name" value="Fic-like"/>
    <property type="match status" value="1"/>
</dbReference>
<accession>A0ABR8FSW6</accession>
<dbReference type="Pfam" id="PF02661">
    <property type="entry name" value="Fic"/>
    <property type="match status" value="1"/>
</dbReference>
<dbReference type="InterPro" id="IPR003812">
    <property type="entry name" value="Fido"/>
</dbReference>
<sequence length="348" mass="40062">MQSFEPGFIESQPITQNLLRTIRLIGEYKGKQDLFKEQSPQILETLRQAAVIQSTESSNRIEGITAPLERIKKLVAEKTTPRDRSEQEIAGYRDVLTTIHTSYTHIPFTPGVVLQLHRDLYQFTAAEGGRWKSVDNEISETYPDGRKIVRFQPVPAYGTPDAMERLHEKFNRLFESEEIEPLLLIPTYVLDFLCVHPFTDGNGRMARLLTLLLLYKAGYEVGRFISLERIVERTKESYYDTLYQSSQNWHQGQHSLLPWWEYFLGVIILSAYREFEQRVGLVSSAKGAKTAMVLDAISNIPGDFSIKDLQERCPTVGIDLIRRILRQERNLGRLECLGRGPDAHWCKK</sequence>
<proteinExistence type="predicted"/>
<dbReference type="Proteomes" id="UP000603457">
    <property type="component" value="Unassembled WGS sequence"/>
</dbReference>
<dbReference type="Gene3D" id="1.10.3290.10">
    <property type="entry name" value="Fido-like domain"/>
    <property type="match status" value="1"/>
</dbReference>
<comment type="caution">
    <text evidence="2">The sequence shown here is derived from an EMBL/GenBank/DDBJ whole genome shotgun (WGS) entry which is preliminary data.</text>
</comment>
<name>A0ABR8FSW6_9NOSO</name>
<evidence type="ECO:0000313" key="2">
    <source>
        <dbReference type="EMBL" id="MBD2593425.1"/>
    </source>
</evidence>
<dbReference type="PROSITE" id="PS51459">
    <property type="entry name" value="FIDO"/>
    <property type="match status" value="1"/>
</dbReference>
<evidence type="ECO:0000313" key="3">
    <source>
        <dbReference type="Proteomes" id="UP000603457"/>
    </source>
</evidence>
<dbReference type="PANTHER" id="PTHR13504">
    <property type="entry name" value="FIDO DOMAIN-CONTAINING PROTEIN DDB_G0283145"/>
    <property type="match status" value="1"/>
</dbReference>
<reference evidence="2 3" key="1">
    <citation type="journal article" date="2020" name="ISME J.">
        <title>Comparative genomics reveals insights into cyanobacterial evolution and habitat adaptation.</title>
        <authorList>
            <person name="Chen M.Y."/>
            <person name="Teng W.K."/>
            <person name="Zhao L."/>
            <person name="Hu C.X."/>
            <person name="Zhou Y.K."/>
            <person name="Han B.P."/>
            <person name="Song L.R."/>
            <person name="Shu W.S."/>
        </authorList>
    </citation>
    <scope>NUCLEOTIDE SEQUENCE [LARGE SCALE GENOMIC DNA]</scope>
    <source>
        <strain evidence="2 3">FACHB-130</strain>
    </source>
</reference>
<dbReference type="PANTHER" id="PTHR13504:SF38">
    <property type="entry name" value="FIDO DOMAIN-CONTAINING PROTEIN"/>
    <property type="match status" value="1"/>
</dbReference>
<protein>
    <submittedName>
        <fullName evidence="2">Fic family protein</fullName>
    </submittedName>
</protein>
<feature type="domain" description="Fido" evidence="1">
    <location>
        <begin position="108"/>
        <end position="265"/>
    </location>
</feature>